<dbReference type="Proteomes" id="UP000321580">
    <property type="component" value="Unassembled WGS sequence"/>
</dbReference>
<dbReference type="CDD" id="cd02440">
    <property type="entry name" value="AdoMet_MTases"/>
    <property type="match status" value="1"/>
</dbReference>
<keyword evidence="1" id="KW-0808">Transferase</keyword>
<evidence type="ECO:0000313" key="2">
    <source>
        <dbReference type="Proteomes" id="UP000321580"/>
    </source>
</evidence>
<gene>
    <name evidence="1" type="ORF">FRY97_06510</name>
</gene>
<dbReference type="EMBL" id="VOOR01000010">
    <property type="protein sequence ID" value="TXB64874.1"/>
    <property type="molecule type" value="Genomic_DNA"/>
</dbReference>
<dbReference type="PANTHER" id="PTHR43861:SF1">
    <property type="entry name" value="TRANS-ACONITATE 2-METHYLTRANSFERASE"/>
    <property type="match status" value="1"/>
</dbReference>
<protein>
    <submittedName>
        <fullName evidence="1">Class I SAM-dependent methyltransferase</fullName>
    </submittedName>
</protein>
<comment type="caution">
    <text evidence="1">The sequence shown here is derived from an EMBL/GenBank/DDBJ whole genome shotgun (WGS) entry which is preliminary data.</text>
</comment>
<dbReference type="AlphaFoldDB" id="A0A5C6RSF6"/>
<dbReference type="OrthoDB" id="9791837at2"/>
<dbReference type="RefSeq" id="WP_147166641.1">
    <property type="nucleotide sequence ID" value="NZ_VOOR01000010.1"/>
</dbReference>
<dbReference type="Pfam" id="PF13489">
    <property type="entry name" value="Methyltransf_23"/>
    <property type="match status" value="1"/>
</dbReference>
<dbReference type="Gene3D" id="3.40.50.150">
    <property type="entry name" value="Vaccinia Virus protein VP39"/>
    <property type="match status" value="1"/>
</dbReference>
<keyword evidence="2" id="KW-1185">Reference proteome</keyword>
<accession>A0A5C6RSF6</accession>
<organism evidence="1 2">
    <name type="scientific">Phaeodactylibacter luteus</name>
    <dbReference type="NCBI Taxonomy" id="1564516"/>
    <lineage>
        <taxon>Bacteria</taxon>
        <taxon>Pseudomonadati</taxon>
        <taxon>Bacteroidota</taxon>
        <taxon>Saprospiria</taxon>
        <taxon>Saprospirales</taxon>
        <taxon>Haliscomenobacteraceae</taxon>
        <taxon>Phaeodactylibacter</taxon>
    </lineage>
</organism>
<evidence type="ECO:0000313" key="1">
    <source>
        <dbReference type="EMBL" id="TXB64874.1"/>
    </source>
</evidence>
<proteinExistence type="predicted"/>
<sequence length="227" mass="24767">MYDPILNTWKKNALPWAKTVENGDLPSRQLGTDQAICSAIENAAPKAVLDMGCGEGWLCRALAAKGYQVLGVDGAPGLIERAKAKGGARYVCTSFDAFPQYLKLDVGVQADVAVFNFSLFDGDNPTLQLLQAVRTVLPPGGQLFIQTIHPGYPVDGESGADRWITENWSGMKETFEGSYRWYFRSLESWQALILKAGFHRFNAQPVALPGQAQPISAILSAYVGERP</sequence>
<dbReference type="GO" id="GO:0008168">
    <property type="term" value="F:methyltransferase activity"/>
    <property type="evidence" value="ECO:0007669"/>
    <property type="project" value="UniProtKB-KW"/>
</dbReference>
<name>A0A5C6RSF6_9BACT</name>
<dbReference type="PANTHER" id="PTHR43861">
    <property type="entry name" value="TRANS-ACONITATE 2-METHYLTRANSFERASE-RELATED"/>
    <property type="match status" value="1"/>
</dbReference>
<dbReference type="SUPFAM" id="SSF53335">
    <property type="entry name" value="S-adenosyl-L-methionine-dependent methyltransferases"/>
    <property type="match status" value="1"/>
</dbReference>
<dbReference type="InterPro" id="IPR029063">
    <property type="entry name" value="SAM-dependent_MTases_sf"/>
</dbReference>
<reference evidence="1 2" key="1">
    <citation type="submission" date="2019-08" db="EMBL/GenBank/DDBJ databases">
        <title>Genome of Phaeodactylibacter luteus.</title>
        <authorList>
            <person name="Bowman J.P."/>
        </authorList>
    </citation>
    <scope>NUCLEOTIDE SEQUENCE [LARGE SCALE GENOMIC DNA]</scope>
    <source>
        <strain evidence="1 2">KCTC 42180</strain>
    </source>
</reference>
<dbReference type="GO" id="GO:0032259">
    <property type="term" value="P:methylation"/>
    <property type="evidence" value="ECO:0007669"/>
    <property type="project" value="UniProtKB-KW"/>
</dbReference>
<keyword evidence="1" id="KW-0489">Methyltransferase</keyword>